<dbReference type="InterPro" id="IPR012677">
    <property type="entry name" value="Nucleotide-bd_a/b_plait_sf"/>
</dbReference>
<dbReference type="Gene3D" id="3.30.70.330">
    <property type="match status" value="1"/>
</dbReference>
<keyword evidence="4" id="KW-1185">Reference proteome</keyword>
<dbReference type="AlphaFoldDB" id="A0AAN9Q3W6"/>
<gene>
    <name evidence="3" type="ORF">VNO77_31218</name>
</gene>
<accession>A0AAN9Q3W6</accession>
<sequence length="382" mass="44509">MESVESVSIRRQVAGGGRRKRIFPNPTAISPKSIDHTHTRTLTCSLFSSLLNNILSLPNPSYKIPPCLPLPIPYLLPPKHQNDIMLPSSNYTLDPNAEPFYSRPRQQVLFTHPNYYYYYYYFYYYARPCTFGFYPSTHPVNDEPTDPTHENVKTSSVGKRVWANGNWHKFCKTEWRVKGTEGTKKLLENGTAGWSFRRTIIPFPKTVEETETTSITTVMIRNIPNQFKFDDLLLILDEFCWQQNKNADDPGDWSKFDFVYLPMDYRKHAIQNRVSNLGYAFVNFTTPSAAFKFYENFHGLEWIVTENRKICEISVAQHQGKDTLMRIFQRKVFRCESRDFLPVVYSEGRDGLNRRIEGTYVGNYVWGLPRRTLGTCASFQNQ</sequence>
<feature type="domain" description="Mei2-like C-terminal RNA recognition motif" evidence="2">
    <location>
        <begin position="216"/>
        <end position="329"/>
    </location>
</feature>
<reference evidence="3 4" key="1">
    <citation type="submission" date="2024-01" db="EMBL/GenBank/DDBJ databases">
        <title>The genomes of 5 underutilized Papilionoideae crops provide insights into root nodulation and disease resistanc.</title>
        <authorList>
            <person name="Jiang F."/>
        </authorList>
    </citation>
    <scope>NUCLEOTIDE SEQUENCE [LARGE SCALE GENOMIC DNA]</scope>
    <source>
        <strain evidence="3">LVBAO_FW01</strain>
        <tissue evidence="3">Leaves</tissue>
    </source>
</reference>
<dbReference type="InterPro" id="IPR035979">
    <property type="entry name" value="RBD_domain_sf"/>
</dbReference>
<feature type="region of interest" description="Disordered" evidence="1">
    <location>
        <begin position="1"/>
        <end position="26"/>
    </location>
</feature>
<dbReference type="SUPFAM" id="SSF54928">
    <property type="entry name" value="RNA-binding domain, RBD"/>
    <property type="match status" value="1"/>
</dbReference>
<dbReference type="Pfam" id="PF04059">
    <property type="entry name" value="RRM_2"/>
    <property type="match status" value="1"/>
</dbReference>
<name>A0AAN9Q3W6_CANGL</name>
<dbReference type="InterPro" id="IPR007201">
    <property type="entry name" value="Mei2-like_Rrm_C"/>
</dbReference>
<dbReference type="Proteomes" id="UP001367508">
    <property type="component" value="Unassembled WGS sequence"/>
</dbReference>
<evidence type="ECO:0000256" key="1">
    <source>
        <dbReference type="SAM" id="MobiDB-lite"/>
    </source>
</evidence>
<evidence type="ECO:0000313" key="3">
    <source>
        <dbReference type="EMBL" id="KAK7321062.1"/>
    </source>
</evidence>
<proteinExistence type="predicted"/>
<protein>
    <recommendedName>
        <fullName evidence="2">Mei2-like C-terminal RNA recognition motif domain-containing protein</fullName>
    </recommendedName>
</protein>
<dbReference type="GO" id="GO:0003676">
    <property type="term" value="F:nucleic acid binding"/>
    <property type="evidence" value="ECO:0007669"/>
    <property type="project" value="InterPro"/>
</dbReference>
<evidence type="ECO:0000259" key="2">
    <source>
        <dbReference type="Pfam" id="PF04059"/>
    </source>
</evidence>
<dbReference type="EMBL" id="JAYMYQ010000007">
    <property type="protein sequence ID" value="KAK7321062.1"/>
    <property type="molecule type" value="Genomic_DNA"/>
</dbReference>
<organism evidence="3 4">
    <name type="scientific">Canavalia gladiata</name>
    <name type="common">Sword bean</name>
    <name type="synonym">Dolichos gladiatus</name>
    <dbReference type="NCBI Taxonomy" id="3824"/>
    <lineage>
        <taxon>Eukaryota</taxon>
        <taxon>Viridiplantae</taxon>
        <taxon>Streptophyta</taxon>
        <taxon>Embryophyta</taxon>
        <taxon>Tracheophyta</taxon>
        <taxon>Spermatophyta</taxon>
        <taxon>Magnoliopsida</taxon>
        <taxon>eudicotyledons</taxon>
        <taxon>Gunneridae</taxon>
        <taxon>Pentapetalae</taxon>
        <taxon>rosids</taxon>
        <taxon>fabids</taxon>
        <taxon>Fabales</taxon>
        <taxon>Fabaceae</taxon>
        <taxon>Papilionoideae</taxon>
        <taxon>50 kb inversion clade</taxon>
        <taxon>NPAAA clade</taxon>
        <taxon>indigoferoid/millettioid clade</taxon>
        <taxon>Phaseoleae</taxon>
        <taxon>Canavalia</taxon>
    </lineage>
</organism>
<comment type="caution">
    <text evidence="3">The sequence shown here is derived from an EMBL/GenBank/DDBJ whole genome shotgun (WGS) entry which is preliminary data.</text>
</comment>
<evidence type="ECO:0000313" key="4">
    <source>
        <dbReference type="Proteomes" id="UP001367508"/>
    </source>
</evidence>